<dbReference type="InterPro" id="IPR043502">
    <property type="entry name" value="DNA/RNA_pol_sf"/>
</dbReference>
<organism evidence="9 10">
    <name type="scientific">Centaurea solstitialis</name>
    <name type="common">yellow star-thistle</name>
    <dbReference type="NCBI Taxonomy" id="347529"/>
    <lineage>
        <taxon>Eukaryota</taxon>
        <taxon>Viridiplantae</taxon>
        <taxon>Streptophyta</taxon>
        <taxon>Embryophyta</taxon>
        <taxon>Tracheophyta</taxon>
        <taxon>Spermatophyta</taxon>
        <taxon>Magnoliopsida</taxon>
        <taxon>eudicotyledons</taxon>
        <taxon>Gunneridae</taxon>
        <taxon>Pentapetalae</taxon>
        <taxon>asterids</taxon>
        <taxon>campanulids</taxon>
        <taxon>Asterales</taxon>
        <taxon>Asteraceae</taxon>
        <taxon>Carduoideae</taxon>
        <taxon>Cardueae</taxon>
        <taxon>Centaureinae</taxon>
        <taxon>Centaurea</taxon>
    </lineage>
</organism>
<dbReference type="FunFam" id="3.30.160.60:FF:000131">
    <property type="entry name" value="protein indeterminate-domain 5, chloroplastic-like"/>
    <property type="match status" value="1"/>
</dbReference>
<evidence type="ECO:0000256" key="6">
    <source>
        <dbReference type="ARBA" id="ARBA00023163"/>
    </source>
</evidence>
<dbReference type="EMBL" id="JARYMX010000005">
    <property type="protein sequence ID" value="KAJ9546920.1"/>
    <property type="molecule type" value="Genomic_DNA"/>
</dbReference>
<dbReference type="GO" id="GO:0008270">
    <property type="term" value="F:zinc ion binding"/>
    <property type="evidence" value="ECO:0007669"/>
    <property type="project" value="UniProtKB-KW"/>
</dbReference>
<evidence type="ECO:0000259" key="8">
    <source>
        <dbReference type="PROSITE" id="PS50878"/>
    </source>
</evidence>
<evidence type="ECO:0000313" key="9">
    <source>
        <dbReference type="EMBL" id="KAJ9546920.1"/>
    </source>
</evidence>
<dbReference type="InterPro" id="IPR055186">
    <property type="entry name" value="C2H2-2nd_BIRD-IDD"/>
</dbReference>
<keyword evidence="10" id="KW-1185">Reference proteome</keyword>
<dbReference type="PANTHER" id="PTHR33116:SF79">
    <property type="entry name" value="REVERSE TRANSCRIPTASE DOMAIN, ZINC FINGER, CCHC-TYPE-RELATED"/>
    <property type="match status" value="1"/>
</dbReference>
<dbReference type="SUPFAM" id="SSF56672">
    <property type="entry name" value="DNA/RNA polymerases"/>
    <property type="match status" value="1"/>
</dbReference>
<evidence type="ECO:0000256" key="3">
    <source>
        <dbReference type="ARBA" id="ARBA00022771"/>
    </source>
</evidence>
<keyword evidence="3" id="KW-0863">Zinc-finger</keyword>
<dbReference type="InterPro" id="IPR026960">
    <property type="entry name" value="RVT-Znf"/>
</dbReference>
<keyword evidence="6" id="KW-0804">Transcription</keyword>
<keyword evidence="2" id="KW-0677">Repeat</keyword>
<name>A0AA38WCF2_9ASTR</name>
<evidence type="ECO:0000256" key="5">
    <source>
        <dbReference type="ARBA" id="ARBA00023015"/>
    </source>
</evidence>
<evidence type="ECO:0000256" key="1">
    <source>
        <dbReference type="ARBA" id="ARBA00022723"/>
    </source>
</evidence>
<dbReference type="CDD" id="cd01650">
    <property type="entry name" value="RT_nLTR_like"/>
    <property type="match status" value="1"/>
</dbReference>
<feature type="compositionally biased region" description="Low complexity" evidence="7">
    <location>
        <begin position="1253"/>
        <end position="1262"/>
    </location>
</feature>
<dbReference type="Proteomes" id="UP001172457">
    <property type="component" value="Chromosome 5"/>
</dbReference>
<evidence type="ECO:0000256" key="4">
    <source>
        <dbReference type="ARBA" id="ARBA00022833"/>
    </source>
</evidence>
<sequence length="1291" mass="146397">MKALIKSWRSKVRADQSRELETINKQIAVIDLLAEERLIDDSLVRERAELKIKANDLMAMKVKDLKQKAKSKWLLEGDENTHFFHGLVNHRIKNSRINGLNVNGSWVTCPEKIKEVTFEFFKRKFEEDHPNRPFIRSTLFKKLTVDQRASLEVPFEEKEIKDAVWSCGNNKAPGPDGFTFEFIRKFWEVVGKDFCDAVKFFEVNSLINPNSNASFVTLVPKLNDPLSLADYRPINLIGCVTKVITKVLAERLKKVINSVISCNQTAFIKGRSILDGPLMVNELIGWASRNKKRMLLFKVDFAKAFDSLNWNFLDDVLLQMGFGDRWRAWMKGCFSTTKVSILVNGSPTKEFRMCKGVRQGDPLAPFLFILAAEGLNVAFLEAQRKKIFKGIQLDNERNEVSILQYADDAILMGEWDPSNAKNMIRVLRCFELCSGLKINMNKSSVMGVGVRKEEIDRMARFLNCKSDSIPFKYLGLPVGGGMKKASNWQPVVDKFNSRLSRWKARQLSSGGRLCLCKSVLGSLSTYFFSLYKAPKKVLKTLESIRRRFLWGGDEQNRKISWVNWDRTLSDKSKGGLGIGSLRALNLAMLGKWWWRECNEANAMWNTIVKFCNSPQSRNGGNKGVWYGIKNIDKELIEMGIDLRSFLLPKADGRGWMWSLDPSNNYTVSSLRKLIDNSILPDKDSETIWIRWIPSKVNFFLWRFLRNRLATKDNLEKRGVRIRTLDCHLCYSKEESLDHIMGDCSTSRLVSAHMARWVQWWPLNESSAHSMWTTLCNEVNDEGGRRIEVKKVIGAAYFWTMWCTRNDKVFNGVMVSDKVIFESIRFLAFDWIRNRTKFGKFLTWDLWSCNPSSVVNLCSYVKFATKGFKGNKTCNSIEEDTTSHGSSSKRVTKKSRGRFILCPEPSCVHHDPSRALGDLTGIKKHYSRKHGEKKYKCEKCSKKYAVQSDWKAHSKTCGTREYRCDCGTLFSRRDSFITHRAFCDALAQETARHPSTLGTIGSHLFGSHLSNSMNLGLSQVGSQISQLHDQNHQSSTTNMLTLGNANFEQVMLPSTQTTLFSQTHQHQMPNSSSPFFISDPNQGLNQVFDYEQQSQPHGLMANKPNIHGLMQLPDLHSNTTTKMSPNLFNLGKVLKCPPHMSATALLQKAAQMGSTTSNNNATTLLKSFGSSSMSEGKSQAMESEMESDNDQFQGLMNSLGSGAGGSSSSIFGGYNRNRNMSFGNMNHQNFSLSVGNTNRTTLDFLGVGYSQREQQQQQQQQKQAGHINIGSMDPKVDSTTHMLGGSSKIQEN</sequence>
<proteinExistence type="predicted"/>
<feature type="compositionally biased region" description="Polar residues" evidence="7">
    <location>
        <begin position="1276"/>
        <end position="1291"/>
    </location>
</feature>
<dbReference type="Pfam" id="PF00078">
    <property type="entry name" value="RVT_1"/>
    <property type="match status" value="1"/>
</dbReference>
<feature type="domain" description="Reverse transcriptase" evidence="8">
    <location>
        <begin position="200"/>
        <end position="478"/>
    </location>
</feature>
<dbReference type="InterPro" id="IPR000477">
    <property type="entry name" value="RT_dom"/>
</dbReference>
<keyword evidence="4" id="KW-0862">Zinc</keyword>
<dbReference type="PROSITE" id="PS50878">
    <property type="entry name" value="RT_POL"/>
    <property type="match status" value="1"/>
</dbReference>
<feature type="region of interest" description="Disordered" evidence="7">
    <location>
        <begin position="1250"/>
        <end position="1291"/>
    </location>
</feature>
<dbReference type="Pfam" id="PF22992">
    <property type="entry name" value="C2CH-4th_BIRD-IDD"/>
    <property type="match status" value="1"/>
</dbReference>
<accession>A0AA38WCF2</accession>
<dbReference type="PANTHER" id="PTHR33116">
    <property type="entry name" value="REVERSE TRANSCRIPTASE ZINC-BINDING DOMAIN-CONTAINING PROTEIN-RELATED-RELATED"/>
    <property type="match status" value="1"/>
</dbReference>
<comment type="caution">
    <text evidence="9">The sequence shown here is derived from an EMBL/GenBank/DDBJ whole genome shotgun (WGS) entry which is preliminary data.</text>
</comment>
<dbReference type="InterPro" id="IPR055185">
    <property type="entry name" value="C2CH-4th_BIRD-IDD"/>
</dbReference>
<evidence type="ECO:0000313" key="10">
    <source>
        <dbReference type="Proteomes" id="UP001172457"/>
    </source>
</evidence>
<evidence type="ECO:0000256" key="2">
    <source>
        <dbReference type="ARBA" id="ARBA00022737"/>
    </source>
</evidence>
<protein>
    <recommendedName>
        <fullName evidence="8">Reverse transcriptase domain-containing protein</fullName>
    </recommendedName>
</protein>
<dbReference type="Pfam" id="PF13966">
    <property type="entry name" value="zf-RVT"/>
    <property type="match status" value="1"/>
</dbReference>
<dbReference type="Pfam" id="PF22995">
    <property type="entry name" value="C2CH-3rd_BIRD-IDD"/>
    <property type="match status" value="1"/>
</dbReference>
<gene>
    <name evidence="9" type="ORF">OSB04_019463</name>
</gene>
<reference evidence="9" key="1">
    <citation type="submission" date="2023-03" db="EMBL/GenBank/DDBJ databases">
        <title>Chromosome-scale reference genome and RAD-based genetic map of yellow starthistle (Centaurea solstitialis) reveal putative structural variation and QTLs associated with invader traits.</title>
        <authorList>
            <person name="Reatini B."/>
            <person name="Cang F.A."/>
            <person name="Jiang Q."/>
            <person name="Mckibben M.T.W."/>
            <person name="Barker M.S."/>
            <person name="Rieseberg L.H."/>
            <person name="Dlugosch K.M."/>
        </authorList>
    </citation>
    <scope>NUCLEOTIDE SEQUENCE</scope>
    <source>
        <strain evidence="9">CAN-66</strain>
        <tissue evidence="9">Leaf</tissue>
    </source>
</reference>
<dbReference type="Pfam" id="PF22996">
    <property type="entry name" value="C2H2-2nd_BIRD-IDD"/>
    <property type="match status" value="1"/>
</dbReference>
<keyword evidence="5" id="KW-0805">Transcription regulation</keyword>
<dbReference type="Gene3D" id="3.30.160.60">
    <property type="entry name" value="Classic Zinc Finger"/>
    <property type="match status" value="1"/>
</dbReference>
<evidence type="ECO:0000256" key="7">
    <source>
        <dbReference type="SAM" id="MobiDB-lite"/>
    </source>
</evidence>
<keyword evidence="1" id="KW-0479">Metal-binding</keyword>
<dbReference type="InterPro" id="IPR055187">
    <property type="entry name" value="C2CH-3rd_BIRD-IDD"/>
</dbReference>